<dbReference type="Proteomes" id="UP000316921">
    <property type="component" value="Chromosome"/>
</dbReference>
<dbReference type="RefSeq" id="WP_145068011.1">
    <property type="nucleotide sequence ID" value="NZ_CP036287.1"/>
</dbReference>
<keyword evidence="2" id="KW-0560">Oxidoreductase</keyword>
<evidence type="ECO:0000313" key="2">
    <source>
        <dbReference type="EMBL" id="QDU68739.1"/>
    </source>
</evidence>
<dbReference type="PANTHER" id="PTHR20883:SF46">
    <property type="entry name" value="PHYTANOYL-COA HYDROXYLASE"/>
    <property type="match status" value="1"/>
</dbReference>
<sequence>MLDKLLSKLGQGSGSKPEGNQAALPELPWYDLPGADERLESEVDATDRATIRTFRTNGFVQLPGAVEPERLDALLASIDEMWTLGDPRVWVEHYKRELVDGKLTEEVLCDPVGPRWRGDPHKMLDLHVHSAAAREVLASPQFARWLHLLLGPKVVAFQSLVFDRGTEQGMHRDTNFVGLRPAWQMIAAWIALEDIEEGSGELQYFTGSNHLPDYTFPHGGNYLGVGQPLPGDYCDHWHLSAAERGLECQRFLPKKGDVLIWHAGLVHGGSPITKPDATRRSFVTHFAPEGAVPAYIWGGGECHRVRQDEGLSMTAVVRGA</sequence>
<dbReference type="Pfam" id="PF05721">
    <property type="entry name" value="PhyH"/>
    <property type="match status" value="1"/>
</dbReference>
<dbReference type="GO" id="GO:0016706">
    <property type="term" value="F:2-oxoglutarate-dependent dioxygenase activity"/>
    <property type="evidence" value="ECO:0007669"/>
    <property type="project" value="UniProtKB-ARBA"/>
</dbReference>
<gene>
    <name evidence="2" type="ORF">Pla133_38420</name>
</gene>
<dbReference type="GO" id="GO:0005506">
    <property type="term" value="F:iron ion binding"/>
    <property type="evidence" value="ECO:0007669"/>
    <property type="project" value="UniProtKB-ARBA"/>
</dbReference>
<feature type="region of interest" description="Disordered" evidence="1">
    <location>
        <begin position="8"/>
        <end position="28"/>
    </location>
</feature>
<evidence type="ECO:0000256" key="1">
    <source>
        <dbReference type="SAM" id="MobiDB-lite"/>
    </source>
</evidence>
<keyword evidence="3" id="KW-1185">Reference proteome</keyword>
<dbReference type="KEGG" id="pbap:Pla133_38420"/>
<dbReference type="SUPFAM" id="SSF51197">
    <property type="entry name" value="Clavaminate synthase-like"/>
    <property type="match status" value="1"/>
</dbReference>
<protein>
    <submittedName>
        <fullName evidence="2">Phytanoyl-CoA dioxygenase (PhyH)</fullName>
    </submittedName>
</protein>
<accession>A0A518BP40</accession>
<dbReference type="PANTHER" id="PTHR20883">
    <property type="entry name" value="PHYTANOYL-COA DIOXYGENASE DOMAIN CONTAINING 1"/>
    <property type="match status" value="1"/>
</dbReference>
<dbReference type="EMBL" id="CP036287">
    <property type="protein sequence ID" value="QDU68739.1"/>
    <property type="molecule type" value="Genomic_DNA"/>
</dbReference>
<evidence type="ECO:0000313" key="3">
    <source>
        <dbReference type="Proteomes" id="UP000316921"/>
    </source>
</evidence>
<reference evidence="2 3" key="1">
    <citation type="submission" date="2019-02" db="EMBL/GenBank/DDBJ databases">
        <title>Deep-cultivation of Planctomycetes and their phenomic and genomic characterization uncovers novel biology.</title>
        <authorList>
            <person name="Wiegand S."/>
            <person name="Jogler M."/>
            <person name="Boedeker C."/>
            <person name="Pinto D."/>
            <person name="Vollmers J."/>
            <person name="Rivas-Marin E."/>
            <person name="Kohn T."/>
            <person name="Peeters S.H."/>
            <person name="Heuer A."/>
            <person name="Rast P."/>
            <person name="Oberbeckmann S."/>
            <person name="Bunk B."/>
            <person name="Jeske O."/>
            <person name="Meyerdierks A."/>
            <person name="Storesund J.E."/>
            <person name="Kallscheuer N."/>
            <person name="Luecker S."/>
            <person name="Lage O.M."/>
            <person name="Pohl T."/>
            <person name="Merkel B.J."/>
            <person name="Hornburger P."/>
            <person name="Mueller R.-W."/>
            <person name="Bruemmer F."/>
            <person name="Labrenz M."/>
            <person name="Spormann A.M."/>
            <person name="Op den Camp H."/>
            <person name="Overmann J."/>
            <person name="Amann R."/>
            <person name="Jetten M.S.M."/>
            <person name="Mascher T."/>
            <person name="Medema M.H."/>
            <person name="Devos D.P."/>
            <person name="Kaster A.-K."/>
            <person name="Ovreas L."/>
            <person name="Rohde M."/>
            <person name="Galperin M.Y."/>
            <person name="Jogler C."/>
        </authorList>
    </citation>
    <scope>NUCLEOTIDE SEQUENCE [LARGE SCALE GENOMIC DNA]</scope>
    <source>
        <strain evidence="2 3">Pla133</strain>
    </source>
</reference>
<organism evidence="2 3">
    <name type="scientific">Engelhardtia mirabilis</name>
    <dbReference type="NCBI Taxonomy" id="2528011"/>
    <lineage>
        <taxon>Bacteria</taxon>
        <taxon>Pseudomonadati</taxon>
        <taxon>Planctomycetota</taxon>
        <taxon>Planctomycetia</taxon>
        <taxon>Planctomycetia incertae sedis</taxon>
        <taxon>Engelhardtia</taxon>
    </lineage>
</organism>
<dbReference type="AlphaFoldDB" id="A0A518BP40"/>
<name>A0A518BP40_9BACT</name>
<dbReference type="Gene3D" id="2.60.120.620">
    <property type="entry name" value="q2cbj1_9rhob like domain"/>
    <property type="match status" value="1"/>
</dbReference>
<dbReference type="InterPro" id="IPR008775">
    <property type="entry name" value="Phytyl_CoA_dOase-like"/>
</dbReference>
<keyword evidence="2" id="KW-0223">Dioxygenase</keyword>
<proteinExistence type="predicted"/>